<gene>
    <name evidence="1" type="ORF">KAOT1_02552</name>
</gene>
<keyword evidence="2" id="KW-1185">Reference proteome</keyword>
<dbReference type="RefSeq" id="WP_007093083.1">
    <property type="nucleotide sequence ID" value="NZ_CP142125.1"/>
</dbReference>
<evidence type="ECO:0000313" key="2">
    <source>
        <dbReference type="Proteomes" id="UP000002945"/>
    </source>
</evidence>
<name>A9DU49_9FLAO</name>
<organism evidence="1 2">
    <name type="scientific">Kordia algicida OT-1</name>
    <dbReference type="NCBI Taxonomy" id="391587"/>
    <lineage>
        <taxon>Bacteria</taxon>
        <taxon>Pseudomonadati</taxon>
        <taxon>Bacteroidota</taxon>
        <taxon>Flavobacteriia</taxon>
        <taxon>Flavobacteriales</taxon>
        <taxon>Flavobacteriaceae</taxon>
        <taxon>Kordia</taxon>
    </lineage>
</organism>
<dbReference type="AlphaFoldDB" id="A9DU49"/>
<comment type="caution">
    <text evidence="1">The sequence shown here is derived from an EMBL/GenBank/DDBJ whole genome shotgun (WGS) entry which is preliminary data.</text>
</comment>
<proteinExistence type="predicted"/>
<evidence type="ECO:0000313" key="1">
    <source>
        <dbReference type="EMBL" id="EDP96253.1"/>
    </source>
</evidence>
<reference evidence="1 2" key="1">
    <citation type="journal article" date="2011" name="J. Bacteriol.">
        <title>Genome sequence of the algicidal bacterium Kordia algicida OT-1.</title>
        <authorList>
            <person name="Lee H.S."/>
            <person name="Kang S.G."/>
            <person name="Kwon K.K."/>
            <person name="Lee J.H."/>
            <person name="Kim S.J."/>
        </authorList>
    </citation>
    <scope>NUCLEOTIDE SEQUENCE [LARGE SCALE GENOMIC DNA]</scope>
    <source>
        <strain evidence="1 2">OT-1</strain>
    </source>
</reference>
<dbReference type="eggNOG" id="ENOG50338SK">
    <property type="taxonomic scope" value="Bacteria"/>
</dbReference>
<protein>
    <submittedName>
        <fullName evidence="1">Uncharacterized protein</fullName>
    </submittedName>
</protein>
<accession>A9DU49</accession>
<dbReference type="Proteomes" id="UP000002945">
    <property type="component" value="Unassembled WGS sequence"/>
</dbReference>
<dbReference type="STRING" id="391587.KAOT1_02552"/>
<sequence length="96" mass="11009">MTTTEVTHKVNLVDGKFTAMEAKEVINSLIDEKINFHKIHRLAICEGDINSDTTYDDSRVGQLMREKENFRNIYLEAKNAGKEVRINGILEIEIID</sequence>
<dbReference type="EMBL" id="ABIB01000004">
    <property type="protein sequence ID" value="EDP96253.1"/>
    <property type="molecule type" value="Genomic_DNA"/>
</dbReference>
<dbReference type="HOGENOM" id="CLU_176267_0_0_10"/>